<accession>A0A8C5TD44</accession>
<evidence type="ECO:0000256" key="1">
    <source>
        <dbReference type="ARBA" id="ARBA00007791"/>
    </source>
</evidence>
<evidence type="ECO:0000256" key="2">
    <source>
        <dbReference type="ARBA" id="ARBA00016007"/>
    </source>
</evidence>
<feature type="region of interest" description="Disordered" evidence="5">
    <location>
        <begin position="128"/>
        <end position="154"/>
    </location>
</feature>
<comment type="similarity">
    <text evidence="1">Belongs to the ENTR1 family.</text>
</comment>
<sequence>MIYPESEGLKDDDDDGEDDDSEELGNSSHSECPSPSSKSKDTPDDNQTEDLGKRIPFPLTPKHPYMVKDKRVGLVKHAPELEEEGQEFQEPFYKVMETSESLTGDEEPSPTYHLPGHQRLPAVQMGTAAANGSPDSFQHRSGQDLGTQAPATQGHANDHYVGCSESTTGAEPCMLHEEAGEDRESPSLHLTYDMLRKENSMLRSENKALRNGNLMLMSENFSLRQVLKRLKKDSAALMEQDVVLREEYNELRRQYDRLRGENAALRKDNAMVRSMFNTFQNDLKRQACTVSSLQDQLKGTHAEHEREARELQSLVQQTEHHLQLMTQRALDAEMKVESLKQKIFILQGQLERSKLGNENLRAEWPGSSEVRHRFHQSKPPRVHNGHKWLPQAAPASGMLPVVAEVLASTRKIGKGEEQRSRCCST</sequence>
<name>A0A8C5TD44_9PASS</name>
<dbReference type="PANTHER" id="PTHR31259:SF3">
    <property type="entry name" value="ENDOSOME-ASSOCIATED-TRAFFICKING REGULATOR 1"/>
    <property type="match status" value="1"/>
</dbReference>
<feature type="compositionally biased region" description="Polar residues" evidence="5">
    <location>
        <begin position="143"/>
        <end position="154"/>
    </location>
</feature>
<evidence type="ECO:0000313" key="6">
    <source>
        <dbReference type="Ensembl" id="ENSMCSP00000005212.1"/>
    </source>
</evidence>
<dbReference type="GO" id="GO:0005813">
    <property type="term" value="C:centrosome"/>
    <property type="evidence" value="ECO:0007669"/>
    <property type="project" value="TreeGrafter"/>
</dbReference>
<dbReference type="GO" id="GO:0005769">
    <property type="term" value="C:early endosome"/>
    <property type="evidence" value="ECO:0007669"/>
    <property type="project" value="TreeGrafter"/>
</dbReference>
<evidence type="ECO:0000256" key="5">
    <source>
        <dbReference type="SAM" id="MobiDB-lite"/>
    </source>
</evidence>
<dbReference type="OrthoDB" id="6499155at2759"/>
<evidence type="ECO:0000256" key="3">
    <source>
        <dbReference type="ARBA" id="ARBA00023054"/>
    </source>
</evidence>
<keyword evidence="7" id="KW-1185">Reference proteome</keyword>
<feature type="compositionally biased region" description="Low complexity" evidence="5">
    <location>
        <begin position="27"/>
        <end position="37"/>
    </location>
</feature>
<feature type="coiled-coil region" evidence="4">
    <location>
        <begin position="241"/>
        <end position="268"/>
    </location>
</feature>
<dbReference type="AlphaFoldDB" id="A0A8C5TD44"/>
<dbReference type="Ensembl" id="ENSMCST00000005329.1">
    <property type="protein sequence ID" value="ENSMCSP00000005212.1"/>
    <property type="gene ID" value="ENSMCSG00000003803.1"/>
</dbReference>
<dbReference type="InterPro" id="IPR026757">
    <property type="entry name" value="ENTR1"/>
</dbReference>
<dbReference type="PANTHER" id="PTHR31259">
    <property type="entry name" value="ENDOSOME-ASSOCIATED TRAFFICKING REGULATOR 1"/>
    <property type="match status" value="1"/>
</dbReference>
<dbReference type="Proteomes" id="UP000694560">
    <property type="component" value="Unplaced"/>
</dbReference>
<keyword evidence="3 4" id="KW-0175">Coiled coil</keyword>
<reference evidence="6" key="2">
    <citation type="submission" date="2025-09" db="UniProtKB">
        <authorList>
            <consortium name="Ensembl"/>
        </authorList>
    </citation>
    <scope>IDENTIFICATION</scope>
</reference>
<feature type="coiled-coil region" evidence="4">
    <location>
        <begin position="294"/>
        <end position="342"/>
    </location>
</feature>
<feature type="compositionally biased region" description="Acidic residues" evidence="5">
    <location>
        <begin position="10"/>
        <end position="23"/>
    </location>
</feature>
<dbReference type="GO" id="GO:0036064">
    <property type="term" value="C:ciliary basal body"/>
    <property type="evidence" value="ECO:0007669"/>
    <property type="project" value="TreeGrafter"/>
</dbReference>
<dbReference type="GO" id="GO:0030496">
    <property type="term" value="C:midbody"/>
    <property type="evidence" value="ECO:0007669"/>
    <property type="project" value="TreeGrafter"/>
</dbReference>
<dbReference type="GO" id="GO:0032465">
    <property type="term" value="P:regulation of cytokinesis"/>
    <property type="evidence" value="ECO:0007669"/>
    <property type="project" value="TreeGrafter"/>
</dbReference>
<feature type="region of interest" description="Disordered" evidence="5">
    <location>
        <begin position="1"/>
        <end position="64"/>
    </location>
</feature>
<dbReference type="GO" id="GO:1903566">
    <property type="term" value="P:positive regulation of protein localization to cilium"/>
    <property type="evidence" value="ECO:0007669"/>
    <property type="project" value="TreeGrafter"/>
</dbReference>
<proteinExistence type="inferred from homology"/>
<evidence type="ECO:0000256" key="4">
    <source>
        <dbReference type="SAM" id="Coils"/>
    </source>
</evidence>
<dbReference type="GO" id="GO:0045724">
    <property type="term" value="P:positive regulation of cilium assembly"/>
    <property type="evidence" value="ECO:0007669"/>
    <property type="project" value="TreeGrafter"/>
</dbReference>
<organism evidence="6 7">
    <name type="scientific">Malurus cyaneus samueli</name>
    <dbReference type="NCBI Taxonomy" id="2593467"/>
    <lineage>
        <taxon>Eukaryota</taxon>
        <taxon>Metazoa</taxon>
        <taxon>Chordata</taxon>
        <taxon>Craniata</taxon>
        <taxon>Vertebrata</taxon>
        <taxon>Euteleostomi</taxon>
        <taxon>Archelosauria</taxon>
        <taxon>Archosauria</taxon>
        <taxon>Dinosauria</taxon>
        <taxon>Saurischia</taxon>
        <taxon>Theropoda</taxon>
        <taxon>Coelurosauria</taxon>
        <taxon>Aves</taxon>
        <taxon>Neognathae</taxon>
        <taxon>Neoaves</taxon>
        <taxon>Telluraves</taxon>
        <taxon>Australaves</taxon>
        <taxon>Passeriformes</taxon>
        <taxon>Meliphagoidea</taxon>
        <taxon>Maluridae</taxon>
        <taxon>Malurus</taxon>
    </lineage>
</organism>
<protein>
    <recommendedName>
        <fullName evidence="2">Endosome-associated-trafficking regulator 1</fullName>
    </recommendedName>
</protein>
<reference evidence="6" key="1">
    <citation type="submission" date="2025-08" db="UniProtKB">
        <authorList>
            <consortium name="Ensembl"/>
        </authorList>
    </citation>
    <scope>IDENTIFICATION</scope>
</reference>
<dbReference type="GO" id="GO:0055037">
    <property type="term" value="C:recycling endosome"/>
    <property type="evidence" value="ECO:0007669"/>
    <property type="project" value="TreeGrafter"/>
</dbReference>
<evidence type="ECO:0000313" key="7">
    <source>
        <dbReference type="Proteomes" id="UP000694560"/>
    </source>
</evidence>